<evidence type="ECO:0000256" key="1">
    <source>
        <dbReference type="SAM" id="SignalP"/>
    </source>
</evidence>
<gene>
    <name evidence="2" type="ORF">K435DRAFT_776530</name>
</gene>
<keyword evidence="3" id="KW-1185">Reference proteome</keyword>
<evidence type="ECO:0000313" key="3">
    <source>
        <dbReference type="Proteomes" id="UP000297245"/>
    </source>
</evidence>
<feature type="chain" id="PRO_5020521239" evidence="1">
    <location>
        <begin position="26"/>
        <end position="389"/>
    </location>
</feature>
<evidence type="ECO:0000313" key="2">
    <source>
        <dbReference type="EMBL" id="THV00483.1"/>
    </source>
</evidence>
<accession>A0A4S8MD61</accession>
<dbReference type="AlphaFoldDB" id="A0A4S8MD61"/>
<protein>
    <submittedName>
        <fullName evidence="2">Uncharacterized protein</fullName>
    </submittedName>
</protein>
<feature type="signal peptide" evidence="1">
    <location>
        <begin position="1"/>
        <end position="25"/>
    </location>
</feature>
<reference evidence="2 3" key="1">
    <citation type="journal article" date="2019" name="Nat. Ecol. Evol.">
        <title>Megaphylogeny resolves global patterns of mushroom evolution.</title>
        <authorList>
            <person name="Varga T."/>
            <person name="Krizsan K."/>
            <person name="Foldi C."/>
            <person name="Dima B."/>
            <person name="Sanchez-Garcia M."/>
            <person name="Sanchez-Ramirez S."/>
            <person name="Szollosi G.J."/>
            <person name="Szarkandi J.G."/>
            <person name="Papp V."/>
            <person name="Albert L."/>
            <person name="Andreopoulos W."/>
            <person name="Angelini C."/>
            <person name="Antonin V."/>
            <person name="Barry K.W."/>
            <person name="Bougher N.L."/>
            <person name="Buchanan P."/>
            <person name="Buyck B."/>
            <person name="Bense V."/>
            <person name="Catcheside P."/>
            <person name="Chovatia M."/>
            <person name="Cooper J."/>
            <person name="Damon W."/>
            <person name="Desjardin D."/>
            <person name="Finy P."/>
            <person name="Geml J."/>
            <person name="Haridas S."/>
            <person name="Hughes K."/>
            <person name="Justo A."/>
            <person name="Karasinski D."/>
            <person name="Kautmanova I."/>
            <person name="Kiss B."/>
            <person name="Kocsube S."/>
            <person name="Kotiranta H."/>
            <person name="LaButti K.M."/>
            <person name="Lechner B.E."/>
            <person name="Liimatainen K."/>
            <person name="Lipzen A."/>
            <person name="Lukacs Z."/>
            <person name="Mihaltcheva S."/>
            <person name="Morgado L.N."/>
            <person name="Niskanen T."/>
            <person name="Noordeloos M.E."/>
            <person name="Ohm R.A."/>
            <person name="Ortiz-Santana B."/>
            <person name="Ovrebo C."/>
            <person name="Racz N."/>
            <person name="Riley R."/>
            <person name="Savchenko A."/>
            <person name="Shiryaev A."/>
            <person name="Soop K."/>
            <person name="Spirin V."/>
            <person name="Szebenyi C."/>
            <person name="Tomsovsky M."/>
            <person name="Tulloss R.E."/>
            <person name="Uehling J."/>
            <person name="Grigoriev I.V."/>
            <person name="Vagvolgyi C."/>
            <person name="Papp T."/>
            <person name="Martin F.M."/>
            <person name="Miettinen O."/>
            <person name="Hibbett D.S."/>
            <person name="Nagy L.G."/>
        </authorList>
    </citation>
    <scope>NUCLEOTIDE SEQUENCE [LARGE SCALE GENOMIC DNA]</scope>
    <source>
        <strain evidence="2 3">CBS 962.96</strain>
    </source>
</reference>
<dbReference type="Proteomes" id="UP000297245">
    <property type="component" value="Unassembled WGS sequence"/>
</dbReference>
<proteinExistence type="predicted"/>
<keyword evidence="1" id="KW-0732">Signal</keyword>
<sequence length="389" mass="42502">MYTMSILLILTWVYLFNFWTRTTVATVSPKDCLQNRTLIDLVDCLNDFTVGPSYYNASSYAAAQPNDEQLDAWTTTITSMLDVNNVDCSTVSIPKSLSSIYTLTSFLDHSSQIPYCVLSETNSFPDHNYLKGWGLFVVPALQSQITRSIHLSAPHPLADIDTPQQAAAIFSLSGARSLLVSGRIRSAFDEATDCVKPVNPNTTYFKTDPAHDVNEPFNVAARAIRSWQNTHGGCPSNNCAYIQIHGKAASTCSNDTAFISSGLGASPPSSLNWYETHPQAPALRIRDFFHQVFSDSTNFMNFTAAIPPTDPTCSLTATENVFGRLVNGVKEKDVCTTAADASDSADGGIEDGGVTGEFVHIEQAIQARQSEVYELWGEVMRRSFDEVGA</sequence>
<organism evidence="2 3">
    <name type="scientific">Dendrothele bispora (strain CBS 962.96)</name>
    <dbReference type="NCBI Taxonomy" id="1314807"/>
    <lineage>
        <taxon>Eukaryota</taxon>
        <taxon>Fungi</taxon>
        <taxon>Dikarya</taxon>
        <taxon>Basidiomycota</taxon>
        <taxon>Agaricomycotina</taxon>
        <taxon>Agaricomycetes</taxon>
        <taxon>Agaricomycetidae</taxon>
        <taxon>Agaricales</taxon>
        <taxon>Agaricales incertae sedis</taxon>
        <taxon>Dendrothele</taxon>
    </lineage>
</organism>
<dbReference type="EMBL" id="ML179103">
    <property type="protein sequence ID" value="THV00483.1"/>
    <property type="molecule type" value="Genomic_DNA"/>
</dbReference>
<name>A0A4S8MD61_DENBC</name>
<dbReference type="OrthoDB" id="5803672at2759"/>